<comment type="caution">
    <text evidence="2">The sequence shown here is derived from an EMBL/GenBank/DDBJ whole genome shotgun (WGS) entry which is preliminary data.</text>
</comment>
<dbReference type="SUPFAM" id="SSF82199">
    <property type="entry name" value="SET domain"/>
    <property type="match status" value="1"/>
</dbReference>
<sequence>MISRAPWLGTFPSPTQAAWPRAEGPESCRSCGRSRAQGKLVAALGFNLLWKRSRATRGCLALRASGIAAGFAQVTEGAFQVQDLGPKGMGVVAARDIEKGELLLKEQPLLVVPVVRDTRQLDAWEQRILADLADCPQQQQDSFWELADCHSEVGQKTATGIVRTNGLPIERADGADVVGLYSTMSRFNHSCVHNVNNSYQEDAGGEVLHALRNIRKGEELCITYIDLFSTRQDRQSTLQRVFNFRCTCPACSLTGEALLNSNRSRDRLQQLREALPSAAQQGLGEAVIAKIVELIDQELAGNAAAKTYTYHMGMQCFGDTNRSAALKCAQQAWKEAAVAEGSTSWLSTMLAQQIARFGPEGIGPFSGPHVSSHGQIMKKTGVPFFTTRLGASVVSYEPQDPRAQRSPQEIYADPRSRFKGNGFLCHLAEVAPYVLPVRDVRELSESDREVRSIEDLFVERLKEREVALQHLRYEHADSDWAKGPWVQGVESHTPTAHDPSIQLPCSEGGSMSATSRIMLPMALLLSFASLGRSFQVLYVGPPRTGTQTMYTALTILGLRPLHSGYNRSVREPMCNFLYFNGSKKVALNLLNGFDAAMDEPFQLMYDAVMEEFPNAKFILPVTTAEQWMNSYSDFFENSKFPKERRVAAAAQKRLKIKRNTTLEYFDRQQEAKANSWTTSRTYCWACHYWGCNFAKIQGMSEEENRTCYNNFNAHMERVKSTIPPSRLLLFDFADGWAPLSHFLGRPIPEEPFPFTDKFSEAGDNDSEDGENENTVLVALKKTKHLPRASCSRVWRPIRERSSRLLGRECREAMEIVNLGTFLFQ</sequence>
<proteinExistence type="predicted"/>
<evidence type="ECO:0000259" key="1">
    <source>
        <dbReference type="PROSITE" id="PS50280"/>
    </source>
</evidence>
<dbReference type="Pfam" id="PF17784">
    <property type="entry name" value="Sulfotransfer_4"/>
    <property type="match status" value="1"/>
</dbReference>
<dbReference type="Pfam" id="PF00856">
    <property type="entry name" value="SET"/>
    <property type="match status" value="1"/>
</dbReference>
<dbReference type="PANTHER" id="PTHR47332">
    <property type="entry name" value="SET DOMAIN-CONTAINING PROTEIN 5"/>
    <property type="match status" value="1"/>
</dbReference>
<organism evidence="2 3">
    <name type="scientific">Symbiodinium microadriaticum</name>
    <name type="common">Dinoflagellate</name>
    <name type="synonym">Zooxanthella microadriatica</name>
    <dbReference type="NCBI Taxonomy" id="2951"/>
    <lineage>
        <taxon>Eukaryota</taxon>
        <taxon>Sar</taxon>
        <taxon>Alveolata</taxon>
        <taxon>Dinophyceae</taxon>
        <taxon>Suessiales</taxon>
        <taxon>Symbiodiniaceae</taxon>
        <taxon>Symbiodinium</taxon>
    </lineage>
</organism>
<gene>
    <name evidence="2" type="primary">set5</name>
    <name evidence="2" type="ORF">AK812_SmicGene35060</name>
</gene>
<dbReference type="OrthoDB" id="445417at2759"/>
<keyword evidence="3" id="KW-1185">Reference proteome</keyword>
<accession>A0A1Q9CMF8</accession>
<dbReference type="EMBL" id="LSRX01001068">
    <property type="protein sequence ID" value="OLP84102.1"/>
    <property type="molecule type" value="Genomic_DNA"/>
</dbReference>
<dbReference type="Gene3D" id="3.40.50.300">
    <property type="entry name" value="P-loop containing nucleotide triphosphate hydrolases"/>
    <property type="match status" value="1"/>
</dbReference>
<dbReference type="InterPro" id="IPR046341">
    <property type="entry name" value="SET_dom_sf"/>
</dbReference>
<evidence type="ECO:0000313" key="3">
    <source>
        <dbReference type="Proteomes" id="UP000186817"/>
    </source>
</evidence>
<evidence type="ECO:0000313" key="2">
    <source>
        <dbReference type="EMBL" id="OLP84102.1"/>
    </source>
</evidence>
<dbReference type="InterPro" id="IPR053185">
    <property type="entry name" value="SET_domain_protein"/>
</dbReference>
<dbReference type="SUPFAM" id="SSF52540">
    <property type="entry name" value="P-loop containing nucleoside triphosphate hydrolases"/>
    <property type="match status" value="1"/>
</dbReference>
<dbReference type="PANTHER" id="PTHR47332:SF4">
    <property type="entry name" value="SET DOMAIN-CONTAINING PROTEIN 5"/>
    <property type="match status" value="1"/>
</dbReference>
<feature type="domain" description="SET" evidence="1">
    <location>
        <begin position="77"/>
        <end position="225"/>
    </location>
</feature>
<protein>
    <submittedName>
        <fullName evidence="2">SET domain-containing protein 5</fullName>
    </submittedName>
</protein>
<dbReference type="Gene3D" id="2.170.270.10">
    <property type="entry name" value="SET domain"/>
    <property type="match status" value="1"/>
</dbReference>
<dbReference type="InterPro" id="IPR040632">
    <property type="entry name" value="Sulfotransfer_4"/>
</dbReference>
<dbReference type="CDD" id="cd20071">
    <property type="entry name" value="SET_SMYD"/>
    <property type="match status" value="1"/>
</dbReference>
<reference evidence="2 3" key="1">
    <citation type="submission" date="2016-02" db="EMBL/GenBank/DDBJ databases">
        <title>Genome analysis of coral dinoflagellate symbionts highlights evolutionary adaptations to a symbiotic lifestyle.</title>
        <authorList>
            <person name="Aranda M."/>
            <person name="Li Y."/>
            <person name="Liew Y.J."/>
            <person name="Baumgarten S."/>
            <person name="Simakov O."/>
            <person name="Wilson M."/>
            <person name="Piel J."/>
            <person name="Ashoor H."/>
            <person name="Bougouffa S."/>
            <person name="Bajic V.B."/>
            <person name="Ryu T."/>
            <person name="Ravasi T."/>
            <person name="Bayer T."/>
            <person name="Micklem G."/>
            <person name="Kim H."/>
            <person name="Bhak J."/>
            <person name="Lajeunesse T.C."/>
            <person name="Voolstra C.R."/>
        </authorList>
    </citation>
    <scope>NUCLEOTIDE SEQUENCE [LARGE SCALE GENOMIC DNA]</scope>
    <source>
        <strain evidence="2 3">CCMP2467</strain>
    </source>
</reference>
<dbReference type="AlphaFoldDB" id="A0A1Q9CMF8"/>
<dbReference type="PROSITE" id="PS50280">
    <property type="entry name" value="SET"/>
    <property type="match status" value="1"/>
</dbReference>
<dbReference type="InterPro" id="IPR027417">
    <property type="entry name" value="P-loop_NTPase"/>
</dbReference>
<dbReference type="SMART" id="SM00317">
    <property type="entry name" value="SET"/>
    <property type="match status" value="1"/>
</dbReference>
<dbReference type="InterPro" id="IPR001214">
    <property type="entry name" value="SET_dom"/>
</dbReference>
<dbReference type="Proteomes" id="UP000186817">
    <property type="component" value="Unassembled WGS sequence"/>
</dbReference>
<name>A0A1Q9CMF8_SYMMI</name>